<dbReference type="Proteomes" id="UP000266673">
    <property type="component" value="Unassembled WGS sequence"/>
</dbReference>
<keyword evidence="2" id="KW-0175">Coiled coil</keyword>
<dbReference type="PROSITE" id="PS00028">
    <property type="entry name" value="ZINC_FINGER_C2H2_1"/>
    <property type="match status" value="1"/>
</dbReference>
<comment type="caution">
    <text evidence="4">The sequence shown here is derived from an EMBL/GenBank/DDBJ whole genome shotgun (WGS) entry which is preliminary data.</text>
</comment>
<dbReference type="OrthoDB" id="2410821at2759"/>
<keyword evidence="5" id="KW-1185">Reference proteome</keyword>
<dbReference type="GO" id="GO:0008270">
    <property type="term" value="F:zinc ion binding"/>
    <property type="evidence" value="ECO:0007669"/>
    <property type="project" value="UniProtKB-KW"/>
</dbReference>
<dbReference type="PROSITE" id="PS50157">
    <property type="entry name" value="ZINC_FINGER_C2H2_2"/>
    <property type="match status" value="1"/>
</dbReference>
<dbReference type="EMBL" id="QKWP01000716">
    <property type="protein sequence ID" value="RIB15895.1"/>
    <property type="molecule type" value="Genomic_DNA"/>
</dbReference>
<organism evidence="4 5">
    <name type="scientific">Gigaspora rosea</name>
    <dbReference type="NCBI Taxonomy" id="44941"/>
    <lineage>
        <taxon>Eukaryota</taxon>
        <taxon>Fungi</taxon>
        <taxon>Fungi incertae sedis</taxon>
        <taxon>Mucoromycota</taxon>
        <taxon>Glomeromycotina</taxon>
        <taxon>Glomeromycetes</taxon>
        <taxon>Diversisporales</taxon>
        <taxon>Gigasporaceae</taxon>
        <taxon>Gigaspora</taxon>
    </lineage>
</organism>
<sequence length="236" mass="27675">MPPPRRKYLGGDKLVRTPGNKFKCPNCPNNFNSHTEDVNHVKEIHKTTLLGLIFRQNSRRAEDLLSKGDSYKVEPCRELDRLINVLTRAEEKYLPLTEYGYPVKHLTQTILNKKVLAEREKVATTIKNLHKEVANLKNELIENNKRITSLNESHKKLLNTYESLLKNHAILKEDHVALLDNNSDYYVERCCLLEQENWVLAKRNLELFEEVEELRKEIEKLKKRNESLFCIIVIDD</sequence>
<keyword evidence="1" id="KW-0479">Metal-binding</keyword>
<evidence type="ECO:0000256" key="1">
    <source>
        <dbReference type="PROSITE-ProRule" id="PRU00042"/>
    </source>
</evidence>
<gene>
    <name evidence="4" type="ORF">C2G38_2191423</name>
</gene>
<keyword evidence="1" id="KW-0862">Zinc</keyword>
<name>A0A397V0H4_9GLOM</name>
<proteinExistence type="predicted"/>
<protein>
    <recommendedName>
        <fullName evidence="3">C2H2-type domain-containing protein</fullName>
    </recommendedName>
</protein>
<evidence type="ECO:0000259" key="3">
    <source>
        <dbReference type="PROSITE" id="PS50157"/>
    </source>
</evidence>
<feature type="coiled-coil region" evidence="2">
    <location>
        <begin position="204"/>
        <end position="231"/>
    </location>
</feature>
<dbReference type="AlphaFoldDB" id="A0A397V0H4"/>
<keyword evidence="1" id="KW-0863">Zinc-finger</keyword>
<evidence type="ECO:0000256" key="2">
    <source>
        <dbReference type="SAM" id="Coils"/>
    </source>
</evidence>
<feature type="domain" description="C2H2-type" evidence="3">
    <location>
        <begin position="22"/>
        <end position="45"/>
    </location>
</feature>
<feature type="coiled-coil region" evidence="2">
    <location>
        <begin position="119"/>
        <end position="167"/>
    </location>
</feature>
<dbReference type="InterPro" id="IPR013087">
    <property type="entry name" value="Znf_C2H2_type"/>
</dbReference>
<reference evidence="4 5" key="1">
    <citation type="submission" date="2018-06" db="EMBL/GenBank/DDBJ databases">
        <title>Comparative genomics reveals the genomic features of Rhizophagus irregularis, R. cerebriforme, R. diaphanum and Gigaspora rosea, and their symbiotic lifestyle signature.</title>
        <authorList>
            <person name="Morin E."/>
            <person name="San Clemente H."/>
            <person name="Chen E.C.H."/>
            <person name="De La Providencia I."/>
            <person name="Hainaut M."/>
            <person name="Kuo A."/>
            <person name="Kohler A."/>
            <person name="Murat C."/>
            <person name="Tang N."/>
            <person name="Roy S."/>
            <person name="Loubradou J."/>
            <person name="Henrissat B."/>
            <person name="Grigoriev I.V."/>
            <person name="Corradi N."/>
            <person name="Roux C."/>
            <person name="Martin F.M."/>
        </authorList>
    </citation>
    <scope>NUCLEOTIDE SEQUENCE [LARGE SCALE GENOMIC DNA]</scope>
    <source>
        <strain evidence="4 5">DAOM 194757</strain>
    </source>
</reference>
<evidence type="ECO:0000313" key="5">
    <source>
        <dbReference type="Proteomes" id="UP000266673"/>
    </source>
</evidence>
<accession>A0A397V0H4</accession>
<evidence type="ECO:0000313" key="4">
    <source>
        <dbReference type="EMBL" id="RIB15895.1"/>
    </source>
</evidence>